<comment type="caution">
    <text evidence="1">The sequence shown here is derived from an EMBL/GenBank/DDBJ whole genome shotgun (WGS) entry which is preliminary data.</text>
</comment>
<evidence type="ECO:0000313" key="2">
    <source>
        <dbReference type="Proteomes" id="UP000775213"/>
    </source>
</evidence>
<gene>
    <name evidence="1" type="ORF">IEQ34_021942</name>
</gene>
<accession>A0AAV7FXI3</accession>
<sequence length="174" mass="19552">MAGVNVPPSFYSNNSFHVLYNTHLHLEPSTNVKGEEEEAVREPAVSAPLHLESSLDHLLHMFHQWEACLDSYVITQEQQHAEDVNRFNAYITQQCLTFQVHKINNNSNQLKIKICVVLVSNIGGAVLVDFGGLPLYKLCSDEIKTLKSTDFCEKSCVITSGSLLSAKKRTHYFS</sequence>
<dbReference type="EMBL" id="JAGFBR010000019">
    <property type="protein sequence ID" value="KAH0448142.1"/>
    <property type="molecule type" value="Genomic_DNA"/>
</dbReference>
<protein>
    <submittedName>
        <fullName evidence="1">Uncharacterized protein</fullName>
    </submittedName>
</protein>
<reference evidence="1 2" key="1">
    <citation type="journal article" date="2021" name="Hortic Res">
        <title>Chromosome-scale assembly of the Dendrobium chrysotoxum genome enhances the understanding of orchid evolution.</title>
        <authorList>
            <person name="Zhang Y."/>
            <person name="Zhang G.Q."/>
            <person name="Zhang D."/>
            <person name="Liu X.D."/>
            <person name="Xu X.Y."/>
            <person name="Sun W.H."/>
            <person name="Yu X."/>
            <person name="Zhu X."/>
            <person name="Wang Z.W."/>
            <person name="Zhao X."/>
            <person name="Zhong W.Y."/>
            <person name="Chen H."/>
            <person name="Yin W.L."/>
            <person name="Huang T."/>
            <person name="Niu S.C."/>
            <person name="Liu Z.J."/>
        </authorList>
    </citation>
    <scope>NUCLEOTIDE SEQUENCE [LARGE SCALE GENOMIC DNA]</scope>
    <source>
        <strain evidence="1">Lindl</strain>
    </source>
</reference>
<name>A0AAV7FXI3_DENCH</name>
<proteinExistence type="predicted"/>
<evidence type="ECO:0000313" key="1">
    <source>
        <dbReference type="EMBL" id="KAH0448142.1"/>
    </source>
</evidence>
<keyword evidence="2" id="KW-1185">Reference proteome</keyword>
<dbReference type="Proteomes" id="UP000775213">
    <property type="component" value="Unassembled WGS sequence"/>
</dbReference>
<organism evidence="1 2">
    <name type="scientific">Dendrobium chrysotoxum</name>
    <name type="common">Orchid</name>
    <dbReference type="NCBI Taxonomy" id="161865"/>
    <lineage>
        <taxon>Eukaryota</taxon>
        <taxon>Viridiplantae</taxon>
        <taxon>Streptophyta</taxon>
        <taxon>Embryophyta</taxon>
        <taxon>Tracheophyta</taxon>
        <taxon>Spermatophyta</taxon>
        <taxon>Magnoliopsida</taxon>
        <taxon>Liliopsida</taxon>
        <taxon>Asparagales</taxon>
        <taxon>Orchidaceae</taxon>
        <taxon>Epidendroideae</taxon>
        <taxon>Malaxideae</taxon>
        <taxon>Dendrobiinae</taxon>
        <taxon>Dendrobium</taxon>
    </lineage>
</organism>
<dbReference type="AlphaFoldDB" id="A0AAV7FXI3"/>